<dbReference type="InterPro" id="IPR051461">
    <property type="entry name" value="UPF0750_membrane"/>
</dbReference>
<dbReference type="RefSeq" id="WP_113804518.1">
    <property type="nucleotide sequence ID" value="NZ_QOCW01000002.1"/>
</dbReference>
<feature type="transmembrane region" description="Helical" evidence="6">
    <location>
        <begin position="139"/>
        <end position="160"/>
    </location>
</feature>
<keyword evidence="5 6" id="KW-0472">Membrane</keyword>
<evidence type="ECO:0000256" key="2">
    <source>
        <dbReference type="ARBA" id="ARBA00022475"/>
    </source>
</evidence>
<reference evidence="7 8" key="1">
    <citation type="submission" date="2018-07" db="EMBL/GenBank/DDBJ databases">
        <title>Lottiidibacillus patelloidae gen. nov., sp. nov., isolated from the intestinal tract of a marine limpet and the reclassification of B. taeanensis BH030017T, B. algicola KMM 3737T and B. hwajinpoensis SW-72T as genus Lottiidibacillus.</title>
        <authorList>
            <person name="Liu R."/>
            <person name="Huang Z."/>
        </authorList>
    </citation>
    <scope>NUCLEOTIDE SEQUENCE [LARGE SCALE GENOMIC DNA]</scope>
    <source>
        <strain evidence="7 8">BH030017</strain>
    </source>
</reference>
<keyword evidence="8" id="KW-1185">Reference proteome</keyword>
<dbReference type="PANTHER" id="PTHR33545:SF5">
    <property type="entry name" value="UPF0750 MEMBRANE PROTEIN YITT"/>
    <property type="match status" value="1"/>
</dbReference>
<evidence type="ECO:0000256" key="4">
    <source>
        <dbReference type="ARBA" id="ARBA00022989"/>
    </source>
</evidence>
<dbReference type="InterPro" id="IPR003740">
    <property type="entry name" value="YitT"/>
</dbReference>
<feature type="transmembrane region" description="Helical" evidence="6">
    <location>
        <begin position="74"/>
        <end position="93"/>
    </location>
</feature>
<comment type="caution">
    <text evidence="7">The sequence shown here is derived from an EMBL/GenBank/DDBJ whole genome shotgun (WGS) entry which is preliminary data.</text>
</comment>
<accession>A0A366XZN9</accession>
<protein>
    <recommendedName>
        <fullName evidence="9">YitT family protein</fullName>
    </recommendedName>
</protein>
<evidence type="ECO:0000313" key="7">
    <source>
        <dbReference type="EMBL" id="RBW71038.1"/>
    </source>
</evidence>
<proteinExistence type="predicted"/>
<feature type="transmembrane region" description="Helical" evidence="6">
    <location>
        <begin position="5"/>
        <end position="24"/>
    </location>
</feature>
<name>A0A366XZN9_9BACI</name>
<comment type="subcellular location">
    <subcellularLocation>
        <location evidence="1">Cell membrane</location>
        <topology evidence="1">Multi-pass membrane protein</topology>
    </subcellularLocation>
</comment>
<sequence length="192" mass="20902">MIIKLLSIIIGSIFIAAGINGLLVPYHLLDGGIIGISLIFKYIFGFHTGLTIILLSIPMYVFAWFFARPYFYNSLHGLLASSFFIDFLSPMQFLNQPPIFLSALIGGFLVGTGIGIMLRQETSTGPIDLLAQFIAKITNVNVGIIILIIDSIILLFGGYMIGGHSFLYSIVTVIAVGITTAFFTMKTPVSVK</sequence>
<evidence type="ECO:0000313" key="8">
    <source>
        <dbReference type="Proteomes" id="UP000253314"/>
    </source>
</evidence>
<organism evidence="7 8">
    <name type="scientific">Bacillus taeanensis</name>
    <dbReference type="NCBI Taxonomy" id="273032"/>
    <lineage>
        <taxon>Bacteria</taxon>
        <taxon>Bacillati</taxon>
        <taxon>Bacillota</taxon>
        <taxon>Bacilli</taxon>
        <taxon>Bacillales</taxon>
        <taxon>Bacillaceae</taxon>
        <taxon>Bacillus</taxon>
    </lineage>
</organism>
<keyword evidence="4 6" id="KW-1133">Transmembrane helix</keyword>
<gene>
    <name evidence="7" type="ORF">DS031_03335</name>
</gene>
<feature type="transmembrane region" description="Helical" evidence="6">
    <location>
        <begin position="99"/>
        <end position="118"/>
    </location>
</feature>
<dbReference type="GO" id="GO:0005886">
    <property type="term" value="C:plasma membrane"/>
    <property type="evidence" value="ECO:0007669"/>
    <property type="project" value="UniProtKB-SubCell"/>
</dbReference>
<evidence type="ECO:0000256" key="6">
    <source>
        <dbReference type="SAM" id="Phobius"/>
    </source>
</evidence>
<feature type="transmembrane region" description="Helical" evidence="6">
    <location>
        <begin position="44"/>
        <end position="67"/>
    </location>
</feature>
<evidence type="ECO:0008006" key="9">
    <source>
        <dbReference type="Google" id="ProtNLM"/>
    </source>
</evidence>
<feature type="transmembrane region" description="Helical" evidence="6">
    <location>
        <begin position="166"/>
        <end position="185"/>
    </location>
</feature>
<dbReference type="Proteomes" id="UP000253314">
    <property type="component" value="Unassembled WGS sequence"/>
</dbReference>
<dbReference type="Pfam" id="PF02588">
    <property type="entry name" value="YitT_membrane"/>
    <property type="match status" value="1"/>
</dbReference>
<dbReference type="EMBL" id="QOCW01000002">
    <property type="protein sequence ID" value="RBW71038.1"/>
    <property type="molecule type" value="Genomic_DNA"/>
</dbReference>
<keyword evidence="2" id="KW-1003">Cell membrane</keyword>
<evidence type="ECO:0000256" key="5">
    <source>
        <dbReference type="ARBA" id="ARBA00023136"/>
    </source>
</evidence>
<dbReference type="AlphaFoldDB" id="A0A366XZN9"/>
<evidence type="ECO:0000256" key="1">
    <source>
        <dbReference type="ARBA" id="ARBA00004651"/>
    </source>
</evidence>
<keyword evidence="3 6" id="KW-0812">Transmembrane</keyword>
<dbReference type="PANTHER" id="PTHR33545">
    <property type="entry name" value="UPF0750 MEMBRANE PROTEIN YITT-RELATED"/>
    <property type="match status" value="1"/>
</dbReference>
<evidence type="ECO:0000256" key="3">
    <source>
        <dbReference type="ARBA" id="ARBA00022692"/>
    </source>
</evidence>
<dbReference type="OrthoDB" id="2602718at2"/>